<gene>
    <name evidence="4" type="ORF">SAMN02745133_01295</name>
</gene>
<protein>
    <recommendedName>
        <fullName evidence="2">Universal stress protein</fullName>
    </recommendedName>
</protein>
<name>A0A1M4WYG7_9FIRM</name>
<sequence>MYNKILVPLDGSDRARKALSHAVELAKKLGAKVTLMHVVPSLPPYVNTAVDRLGQAQQAIIDELMRNGKELLEQYASSISDKTIEVDTFIVMGQPADEILEKAKAENYDLIVVGSRGLGEIKGYLMGSVSNRVSRHASCPVLIIR</sequence>
<evidence type="ECO:0000256" key="1">
    <source>
        <dbReference type="ARBA" id="ARBA00008791"/>
    </source>
</evidence>
<comment type="similarity">
    <text evidence="1 2">Belongs to the universal stress protein A family.</text>
</comment>
<dbReference type="PANTHER" id="PTHR46268">
    <property type="entry name" value="STRESS RESPONSE PROTEIN NHAX"/>
    <property type="match status" value="1"/>
</dbReference>
<organism evidence="4 5">
    <name type="scientific">Desulforamulus putei DSM 12395</name>
    <dbReference type="NCBI Taxonomy" id="1121429"/>
    <lineage>
        <taxon>Bacteria</taxon>
        <taxon>Bacillati</taxon>
        <taxon>Bacillota</taxon>
        <taxon>Clostridia</taxon>
        <taxon>Eubacteriales</taxon>
        <taxon>Peptococcaceae</taxon>
        <taxon>Desulforamulus</taxon>
    </lineage>
</organism>
<proteinExistence type="inferred from homology"/>
<keyword evidence="5" id="KW-1185">Reference proteome</keyword>
<dbReference type="Gene3D" id="3.40.50.620">
    <property type="entry name" value="HUPs"/>
    <property type="match status" value="1"/>
</dbReference>
<dbReference type="PANTHER" id="PTHR46268:SF6">
    <property type="entry name" value="UNIVERSAL STRESS PROTEIN UP12"/>
    <property type="match status" value="1"/>
</dbReference>
<evidence type="ECO:0000256" key="2">
    <source>
        <dbReference type="PIRNR" id="PIRNR006276"/>
    </source>
</evidence>
<feature type="domain" description="UspA" evidence="3">
    <location>
        <begin position="1"/>
        <end position="145"/>
    </location>
</feature>
<dbReference type="AlphaFoldDB" id="A0A1M4WYG7"/>
<accession>A0A1M4WYG7</accession>
<dbReference type="OrthoDB" id="9794782at2"/>
<dbReference type="InterPro" id="IPR006016">
    <property type="entry name" value="UspA"/>
</dbReference>
<dbReference type="Proteomes" id="UP000184148">
    <property type="component" value="Unassembled WGS sequence"/>
</dbReference>
<dbReference type="STRING" id="1121429.SAMN02745133_01295"/>
<dbReference type="GO" id="GO:0005737">
    <property type="term" value="C:cytoplasm"/>
    <property type="evidence" value="ECO:0007669"/>
    <property type="project" value="UniProtKB-SubCell"/>
</dbReference>
<dbReference type="RefSeq" id="WP_073237531.1">
    <property type="nucleotide sequence ID" value="NZ_FQUY01000007.1"/>
</dbReference>
<dbReference type="EMBL" id="FQUY01000007">
    <property type="protein sequence ID" value="SHE86103.1"/>
    <property type="molecule type" value="Genomic_DNA"/>
</dbReference>
<keyword evidence="2" id="KW-0963">Cytoplasm</keyword>
<evidence type="ECO:0000259" key="3">
    <source>
        <dbReference type="Pfam" id="PF00582"/>
    </source>
</evidence>
<dbReference type="PRINTS" id="PR01438">
    <property type="entry name" value="UNVRSLSTRESS"/>
</dbReference>
<dbReference type="InterPro" id="IPR014729">
    <property type="entry name" value="Rossmann-like_a/b/a_fold"/>
</dbReference>
<evidence type="ECO:0000313" key="5">
    <source>
        <dbReference type="Proteomes" id="UP000184148"/>
    </source>
</evidence>
<dbReference type="SUPFAM" id="SSF52402">
    <property type="entry name" value="Adenine nucleotide alpha hydrolases-like"/>
    <property type="match status" value="1"/>
</dbReference>
<dbReference type="InterPro" id="IPR006015">
    <property type="entry name" value="Universal_stress_UspA"/>
</dbReference>
<comment type="subcellular location">
    <subcellularLocation>
        <location evidence="2">Cytoplasm</location>
    </subcellularLocation>
</comment>
<dbReference type="CDD" id="cd00293">
    <property type="entry name" value="USP-like"/>
    <property type="match status" value="1"/>
</dbReference>
<dbReference type="PIRSF" id="PIRSF006276">
    <property type="entry name" value="UspA"/>
    <property type="match status" value="1"/>
</dbReference>
<evidence type="ECO:0000313" key="4">
    <source>
        <dbReference type="EMBL" id="SHE86103.1"/>
    </source>
</evidence>
<reference evidence="5" key="1">
    <citation type="submission" date="2016-11" db="EMBL/GenBank/DDBJ databases">
        <authorList>
            <person name="Varghese N."/>
            <person name="Submissions S."/>
        </authorList>
    </citation>
    <scope>NUCLEOTIDE SEQUENCE [LARGE SCALE GENOMIC DNA]</scope>
    <source>
        <strain evidence="5">DSM 12395</strain>
    </source>
</reference>
<dbReference type="Pfam" id="PF00582">
    <property type="entry name" value="Usp"/>
    <property type="match status" value="1"/>
</dbReference>